<dbReference type="Gene3D" id="3.30.1780.10">
    <property type="entry name" value="ornithine cyclodeaminase, domain 1"/>
    <property type="match status" value="1"/>
</dbReference>
<dbReference type="InterPro" id="IPR003462">
    <property type="entry name" value="ODC_Mu_crystall"/>
</dbReference>
<name>A0ABX6YIA7_9MICO</name>
<dbReference type="EMBL" id="CP061169">
    <property type="protein sequence ID" value="QPZ38072.1"/>
    <property type="molecule type" value="Genomic_DNA"/>
</dbReference>
<dbReference type="PANTHER" id="PTHR13812:SF19">
    <property type="entry name" value="KETIMINE REDUCTASE MU-CRYSTALLIN"/>
    <property type="match status" value="1"/>
</dbReference>
<protein>
    <submittedName>
        <fullName evidence="1">Ornithine cyclodeaminase family protein</fullName>
    </submittedName>
</protein>
<keyword evidence="2" id="KW-1185">Reference proteome</keyword>
<dbReference type="Proteomes" id="UP000662814">
    <property type="component" value="Chromosome"/>
</dbReference>
<proteinExistence type="predicted"/>
<gene>
    <name evidence="1" type="ORF">HCR76_14960</name>
</gene>
<sequence>MPRKRVPTMMTYVDAETVRATLTPDAAVEAIRETLRRGFDPADDIPRQLLPIPGGELLVMPSATQQATGIKVLTVGPDAPNRTVPRIQGQYLLFDAETLSPRMMLDGIALTSLRTPAVSFAPIAPLLTESAEPLAVVIVGTGAQGVAHEATLRDLLGGRREVAITYVGRTRPNWCERWAETGTDEARAAIEASDLIVCASTAKAPVLENDWVKPDAVVIALGSHDPAERELPSDLMVRAQIVVEEVDTAFRSGGDIVMAAADGSITRENLIPMRAVIRGEHELHRDSPIVVKTTGMSWEDLALATAIANLLDNEMAEDVEAYDIAKADDDGTRVSHDEVTTYELSE</sequence>
<dbReference type="InterPro" id="IPR023401">
    <property type="entry name" value="ODC_N"/>
</dbReference>
<dbReference type="PANTHER" id="PTHR13812">
    <property type="entry name" value="KETIMINE REDUCTASE MU-CRYSTALLIN"/>
    <property type="match status" value="1"/>
</dbReference>
<accession>A0ABX6YIA7</accession>
<dbReference type="SUPFAM" id="SSF51735">
    <property type="entry name" value="NAD(P)-binding Rossmann-fold domains"/>
    <property type="match status" value="1"/>
</dbReference>
<evidence type="ECO:0000313" key="1">
    <source>
        <dbReference type="EMBL" id="QPZ38072.1"/>
    </source>
</evidence>
<dbReference type="PIRSF" id="PIRSF001439">
    <property type="entry name" value="CryM"/>
    <property type="match status" value="1"/>
</dbReference>
<dbReference type="Pfam" id="PF02423">
    <property type="entry name" value="OCD_Mu_crystall"/>
    <property type="match status" value="1"/>
</dbReference>
<evidence type="ECO:0000313" key="2">
    <source>
        <dbReference type="Proteomes" id="UP000662814"/>
    </source>
</evidence>
<dbReference type="Gene3D" id="3.40.50.720">
    <property type="entry name" value="NAD(P)-binding Rossmann-like Domain"/>
    <property type="match status" value="1"/>
</dbReference>
<reference evidence="1 2" key="1">
    <citation type="submission" date="2020-12" db="EMBL/GenBank/DDBJ databases">
        <title>Microbacterium sp. HY060.</title>
        <authorList>
            <person name="Zhou J."/>
        </authorList>
    </citation>
    <scope>NUCLEOTIDE SEQUENCE [LARGE SCALE GENOMIC DNA]</scope>
    <source>
        <strain evidence="1 2">HY60</strain>
    </source>
</reference>
<organism evidence="1 2">
    <name type="scientific">Paramicrobacterium chengjingii</name>
    <dbReference type="NCBI Taxonomy" id="2769067"/>
    <lineage>
        <taxon>Bacteria</taxon>
        <taxon>Bacillati</taxon>
        <taxon>Actinomycetota</taxon>
        <taxon>Actinomycetes</taxon>
        <taxon>Micrococcales</taxon>
        <taxon>Microbacteriaceae</taxon>
        <taxon>Paramicrobacterium</taxon>
    </lineage>
</organism>
<dbReference type="InterPro" id="IPR036291">
    <property type="entry name" value="NAD(P)-bd_dom_sf"/>
</dbReference>